<reference evidence="1 2" key="1">
    <citation type="submission" date="2021-02" db="EMBL/GenBank/DDBJ databases">
        <title>Paracoccus methylovroum sp.nov., a new methanol and methylamine utilizing methylotrophic denitrifer.</title>
        <authorList>
            <person name="Timsy T."/>
            <person name="Behrendt U."/>
            <person name="Ulrich A."/>
            <person name="Spanner T."/>
            <person name="Foesel B.U."/>
            <person name="Horn M.A."/>
            <person name="Kolb S."/>
        </authorList>
    </citation>
    <scope>NUCLEOTIDE SEQUENCE [LARGE SCALE GENOMIC DNA]</scope>
    <source>
        <strain evidence="1 2">H4-D09</strain>
    </source>
</reference>
<organism evidence="1 2">
    <name type="scientific">Paracoccus methylovorus</name>
    <dbReference type="NCBI Taxonomy" id="2812658"/>
    <lineage>
        <taxon>Bacteria</taxon>
        <taxon>Pseudomonadati</taxon>
        <taxon>Pseudomonadota</taxon>
        <taxon>Alphaproteobacteria</taxon>
        <taxon>Rhodobacterales</taxon>
        <taxon>Paracoccaceae</taxon>
        <taxon>Paracoccus</taxon>
    </lineage>
</organism>
<dbReference type="InterPro" id="IPR026487">
    <property type="entry name" value="CHP04141"/>
</dbReference>
<accession>A0ABX7JND7</accession>
<evidence type="ECO:0000313" key="1">
    <source>
        <dbReference type="EMBL" id="QRZ15615.1"/>
    </source>
</evidence>
<proteinExistence type="predicted"/>
<dbReference type="Proteomes" id="UP000663629">
    <property type="component" value="Chromosome 2"/>
</dbReference>
<keyword evidence="2" id="KW-1185">Reference proteome</keyword>
<sequence>MPRYSYTIFLAKEARTDFEAYLTENARLHIGTDGHQVVVVDDLGELAVLHVFRGSSVPPPWMRRLAQRIPELQLVTRRSVAALLFVHVGQCVLVISYSHGWMLLNESMFESDFGLLVAINSLDPEKLKRLERSNLGDALQGVSQSPFQRDFNSFGMDDALDLVKKLSGAAQDDSGLDTVTGARSLKITGDFTIDDVVAMSGDIVSLFFSTAYQNTAFRIIDSVRPVTDGPLKNELFDIAVASIMADEDRFELGLPANSEAEGVSFRFSGPGLRRSYPDLLLRHYVEAMGDSINDITARTLVDHKIITEFDDDRPPMIWPLKKALLGSVSRNGERYAINDGRWYRVDDTFRISIENGFADLVRRWDIPKPNPIRKIYDADRNGRIETEADYNARIAQDLGLVLLDKSEIVIPNVVRSGFEPCDLLDVANRRFIHVKKNSRRSNILSHFFKQGSNSGQQFRKVPATWHRLIELVREAGHDFEANLLEKQMGNPGEGWTVEFWIADAPRRNGDFNIPFFSKISLRDEASDLRAMQYNVALRFIEISPDNI</sequence>
<gene>
    <name evidence="1" type="ORF">JWJ88_14910</name>
</gene>
<dbReference type="Pfam" id="PF19614">
    <property type="entry name" value="DUF6119"/>
    <property type="match status" value="1"/>
</dbReference>
<protein>
    <submittedName>
        <fullName evidence="1">TIGR04141 family sporadically distributed protein</fullName>
    </submittedName>
</protein>
<evidence type="ECO:0000313" key="2">
    <source>
        <dbReference type="Proteomes" id="UP000663629"/>
    </source>
</evidence>
<name>A0ABX7JND7_9RHOB</name>
<dbReference type="RefSeq" id="WP_205296558.1">
    <property type="nucleotide sequence ID" value="NZ_CP070371.1"/>
</dbReference>
<dbReference type="EMBL" id="CP070371">
    <property type="protein sequence ID" value="QRZ15615.1"/>
    <property type="molecule type" value="Genomic_DNA"/>
</dbReference>
<dbReference type="NCBIfam" id="TIGR04141">
    <property type="entry name" value="TIGR04141 family sporadically distributed protein"/>
    <property type="match status" value="1"/>
</dbReference>